<proteinExistence type="predicted"/>
<dbReference type="EMBL" id="JAQIPB010000013">
    <property type="protein sequence ID" value="MDA7419092.1"/>
    <property type="molecule type" value="Genomic_DNA"/>
</dbReference>
<accession>A0AAE3T348</accession>
<comment type="caution">
    <text evidence="2">The sequence shown here is derived from an EMBL/GenBank/DDBJ whole genome shotgun (WGS) entry which is preliminary data.</text>
</comment>
<sequence length="137" mass="13633">MNFLKIPGLALGSLCALVGGAQAVGPTGPVGPVGAAGGTSTTTTTVIDNPGSGTNRIEVTGNTARNIVVQCAHNGQAPAQAAPNVNSVNVDGRALQGRTVIITGRNTQDIDARVDCNNSNSTDGRTGAANVNSVNIR</sequence>
<evidence type="ECO:0000256" key="1">
    <source>
        <dbReference type="SAM" id="SignalP"/>
    </source>
</evidence>
<keyword evidence="1" id="KW-0732">Signal</keyword>
<evidence type="ECO:0000313" key="2">
    <source>
        <dbReference type="EMBL" id="MDA7419092.1"/>
    </source>
</evidence>
<evidence type="ECO:0000313" key="3">
    <source>
        <dbReference type="Proteomes" id="UP001212602"/>
    </source>
</evidence>
<organism evidence="2 3">
    <name type="scientific">Xenophilus arseniciresistens</name>
    <dbReference type="NCBI Taxonomy" id="1283306"/>
    <lineage>
        <taxon>Bacteria</taxon>
        <taxon>Pseudomonadati</taxon>
        <taxon>Pseudomonadota</taxon>
        <taxon>Betaproteobacteria</taxon>
        <taxon>Burkholderiales</taxon>
        <taxon>Comamonadaceae</taxon>
        <taxon>Xenophilus</taxon>
    </lineage>
</organism>
<feature type="signal peptide" evidence="1">
    <location>
        <begin position="1"/>
        <end position="23"/>
    </location>
</feature>
<protein>
    <submittedName>
        <fullName evidence="2">Uncharacterized protein</fullName>
    </submittedName>
</protein>
<reference evidence="2" key="1">
    <citation type="submission" date="2023-01" db="EMBL/GenBank/DDBJ databases">
        <title>Xenophilus mangrovi sp. nov., isolated from soil of Mangrove nature reserve.</title>
        <authorList>
            <person name="Xu S."/>
            <person name="Liu Z."/>
            <person name="Xu Y."/>
        </authorList>
    </citation>
    <scope>NUCLEOTIDE SEQUENCE</scope>
    <source>
        <strain evidence="2">YW8</strain>
    </source>
</reference>
<name>A0AAE3T348_9BURK</name>
<dbReference type="AlphaFoldDB" id="A0AAE3T348"/>
<gene>
    <name evidence="2" type="ORF">PGB34_22195</name>
</gene>
<dbReference type="Proteomes" id="UP001212602">
    <property type="component" value="Unassembled WGS sequence"/>
</dbReference>
<feature type="chain" id="PRO_5042133625" evidence="1">
    <location>
        <begin position="24"/>
        <end position="137"/>
    </location>
</feature>
<keyword evidence="3" id="KW-1185">Reference proteome</keyword>
<dbReference type="RefSeq" id="WP_271430288.1">
    <property type="nucleotide sequence ID" value="NZ_JAQIPB010000013.1"/>
</dbReference>